<keyword evidence="5 8" id="KW-1133">Transmembrane helix</keyword>
<feature type="transmembrane region" description="Helical" evidence="8">
    <location>
        <begin position="6"/>
        <end position="25"/>
    </location>
</feature>
<gene>
    <name evidence="9" type="ORF">IAD16_02650</name>
</gene>
<keyword evidence="3" id="KW-0813">Transport</keyword>
<dbReference type="PANTHER" id="PTHR48086:SF7">
    <property type="entry name" value="SODIUM-SOLUTE SYMPORTER-RELATED"/>
    <property type="match status" value="1"/>
</dbReference>
<evidence type="ECO:0000256" key="1">
    <source>
        <dbReference type="ARBA" id="ARBA00004141"/>
    </source>
</evidence>
<feature type="transmembrane region" description="Helical" evidence="8">
    <location>
        <begin position="382"/>
        <end position="402"/>
    </location>
</feature>
<dbReference type="AlphaFoldDB" id="A0A9D1I3T0"/>
<evidence type="ECO:0000313" key="9">
    <source>
        <dbReference type="EMBL" id="HIU27267.1"/>
    </source>
</evidence>
<sequence length="453" mass="46868">MEAGFTAGFLATMVILAGLSIYMGIKHRGSAENSRTCKAAVVSGTIIGTLVGGSSTIGTAQLAYHFGMSAWWFTLGGGIGCLLMGVFFVSPLRRQGCDTLTGMISARYGQNAGSLAAVLSSAGTYINLMAQLLSATSILSLFMPGADPAAELIAAALLMILYALSGGIDGIGSVGILKTVLLYVASIGAGMYALYMFGGISNIVNDPVLDKGAYFSLFARGISTDLGAGASLILRIVSTQTYAQACLAGRTDRAARCGALVSAVLVPPIGIGGILVGLYMRVNFPDLPDAKYAFTYFITQYLPPALGGIITAALLIAVIGTGSGLALGVATTIRRDLLDKKTALSRHVQKLFSIRRIIILLLLSAALISAGEAGGIILDFSFMSMALRGAVLFVPLMCVLFIKKPVSSRYMLAAIIAGPAVVFAGNFFIESFDPLFAGVGVSAIMAAIGLCKK</sequence>
<evidence type="ECO:0000313" key="10">
    <source>
        <dbReference type="Proteomes" id="UP000824091"/>
    </source>
</evidence>
<keyword evidence="4 8" id="KW-0812">Transmembrane</keyword>
<evidence type="ECO:0000256" key="4">
    <source>
        <dbReference type="ARBA" id="ARBA00022692"/>
    </source>
</evidence>
<evidence type="ECO:0008006" key="11">
    <source>
        <dbReference type="Google" id="ProtNLM"/>
    </source>
</evidence>
<comment type="caution">
    <text evidence="9">The sequence shown here is derived from an EMBL/GenBank/DDBJ whole genome shotgun (WGS) entry which is preliminary data.</text>
</comment>
<name>A0A9D1I3T0_9FIRM</name>
<organism evidence="9 10">
    <name type="scientific">Candidatus Fimisoma avicola</name>
    <dbReference type="NCBI Taxonomy" id="2840826"/>
    <lineage>
        <taxon>Bacteria</taxon>
        <taxon>Bacillati</taxon>
        <taxon>Bacillota</taxon>
        <taxon>Clostridia</taxon>
        <taxon>Eubacteriales</taxon>
        <taxon>Candidatus Fimisoma</taxon>
    </lineage>
</organism>
<dbReference type="GO" id="GO:0022857">
    <property type="term" value="F:transmembrane transporter activity"/>
    <property type="evidence" value="ECO:0007669"/>
    <property type="project" value="InterPro"/>
</dbReference>
<dbReference type="InterPro" id="IPR001734">
    <property type="entry name" value="Na/solute_symporter"/>
</dbReference>
<feature type="transmembrane region" description="Helical" evidence="8">
    <location>
        <begin position="217"/>
        <end position="237"/>
    </location>
</feature>
<evidence type="ECO:0000256" key="2">
    <source>
        <dbReference type="ARBA" id="ARBA00006434"/>
    </source>
</evidence>
<feature type="transmembrane region" description="Helical" evidence="8">
    <location>
        <begin position="37"/>
        <end position="64"/>
    </location>
</feature>
<reference evidence="9" key="1">
    <citation type="submission" date="2020-10" db="EMBL/GenBank/DDBJ databases">
        <authorList>
            <person name="Gilroy R."/>
        </authorList>
    </citation>
    <scope>NUCLEOTIDE SEQUENCE</scope>
    <source>
        <strain evidence="9">11300</strain>
    </source>
</reference>
<comment type="subcellular location">
    <subcellularLocation>
        <location evidence="1">Membrane</location>
        <topology evidence="1">Multi-pass membrane protein</topology>
    </subcellularLocation>
</comment>
<dbReference type="PROSITE" id="PS50283">
    <property type="entry name" value="NA_SOLUT_SYMP_3"/>
    <property type="match status" value="1"/>
</dbReference>
<dbReference type="Pfam" id="PF00474">
    <property type="entry name" value="SSF"/>
    <property type="match status" value="1"/>
</dbReference>
<evidence type="ECO:0000256" key="3">
    <source>
        <dbReference type="ARBA" id="ARBA00022448"/>
    </source>
</evidence>
<evidence type="ECO:0000256" key="6">
    <source>
        <dbReference type="ARBA" id="ARBA00023136"/>
    </source>
</evidence>
<protein>
    <recommendedName>
        <fullName evidence="11">Sodium:solute symporter</fullName>
    </recommendedName>
</protein>
<dbReference type="PANTHER" id="PTHR48086">
    <property type="entry name" value="SODIUM/PROLINE SYMPORTER-RELATED"/>
    <property type="match status" value="1"/>
</dbReference>
<feature type="transmembrane region" description="Helical" evidence="8">
    <location>
        <begin position="301"/>
        <end position="330"/>
    </location>
</feature>
<dbReference type="InterPro" id="IPR038377">
    <property type="entry name" value="Na/Glc_symporter_sf"/>
</dbReference>
<feature type="transmembrane region" description="Helical" evidence="8">
    <location>
        <begin position="258"/>
        <end position="281"/>
    </location>
</feature>
<evidence type="ECO:0000256" key="5">
    <source>
        <dbReference type="ARBA" id="ARBA00022989"/>
    </source>
</evidence>
<feature type="transmembrane region" description="Helical" evidence="8">
    <location>
        <begin position="351"/>
        <end position="370"/>
    </location>
</feature>
<dbReference type="InterPro" id="IPR050277">
    <property type="entry name" value="Sodium:Solute_Symporter"/>
</dbReference>
<dbReference type="GO" id="GO:0005886">
    <property type="term" value="C:plasma membrane"/>
    <property type="evidence" value="ECO:0007669"/>
    <property type="project" value="TreeGrafter"/>
</dbReference>
<reference evidence="9" key="2">
    <citation type="journal article" date="2021" name="PeerJ">
        <title>Extensive microbial diversity within the chicken gut microbiome revealed by metagenomics and culture.</title>
        <authorList>
            <person name="Gilroy R."/>
            <person name="Ravi A."/>
            <person name="Getino M."/>
            <person name="Pursley I."/>
            <person name="Horton D.L."/>
            <person name="Alikhan N.F."/>
            <person name="Baker D."/>
            <person name="Gharbi K."/>
            <person name="Hall N."/>
            <person name="Watson M."/>
            <person name="Adriaenssens E.M."/>
            <person name="Foster-Nyarko E."/>
            <person name="Jarju S."/>
            <person name="Secka A."/>
            <person name="Antonio M."/>
            <person name="Oren A."/>
            <person name="Chaudhuri R.R."/>
            <person name="La Ragione R."/>
            <person name="Hildebrand F."/>
            <person name="Pallen M.J."/>
        </authorList>
    </citation>
    <scope>NUCLEOTIDE SEQUENCE</scope>
    <source>
        <strain evidence="9">11300</strain>
    </source>
</reference>
<comment type="similarity">
    <text evidence="2 7">Belongs to the sodium:solute symporter (SSF) (TC 2.A.21) family.</text>
</comment>
<dbReference type="Proteomes" id="UP000824091">
    <property type="component" value="Unassembled WGS sequence"/>
</dbReference>
<dbReference type="Gene3D" id="1.20.1730.10">
    <property type="entry name" value="Sodium/glucose cotransporter"/>
    <property type="match status" value="1"/>
</dbReference>
<feature type="transmembrane region" description="Helical" evidence="8">
    <location>
        <begin position="409"/>
        <end position="429"/>
    </location>
</feature>
<dbReference type="EMBL" id="DVMO01000041">
    <property type="protein sequence ID" value="HIU27267.1"/>
    <property type="molecule type" value="Genomic_DNA"/>
</dbReference>
<feature type="transmembrane region" description="Helical" evidence="8">
    <location>
        <begin position="435"/>
        <end position="451"/>
    </location>
</feature>
<feature type="transmembrane region" description="Helical" evidence="8">
    <location>
        <begin position="149"/>
        <end position="168"/>
    </location>
</feature>
<evidence type="ECO:0000256" key="7">
    <source>
        <dbReference type="RuleBase" id="RU362091"/>
    </source>
</evidence>
<accession>A0A9D1I3T0</accession>
<proteinExistence type="inferred from homology"/>
<keyword evidence="6 8" id="KW-0472">Membrane</keyword>
<evidence type="ECO:0000256" key="8">
    <source>
        <dbReference type="SAM" id="Phobius"/>
    </source>
</evidence>
<feature type="transmembrane region" description="Helical" evidence="8">
    <location>
        <begin position="113"/>
        <end position="143"/>
    </location>
</feature>
<feature type="transmembrane region" description="Helical" evidence="8">
    <location>
        <begin position="70"/>
        <end position="92"/>
    </location>
</feature>
<feature type="transmembrane region" description="Helical" evidence="8">
    <location>
        <begin position="180"/>
        <end position="197"/>
    </location>
</feature>